<reference evidence="1 2" key="1">
    <citation type="submission" date="2020-01" db="EMBL/GenBank/DDBJ databases">
        <authorList>
            <consortium name="DOE Joint Genome Institute"/>
            <person name="Haridas S."/>
            <person name="Albert R."/>
            <person name="Binder M."/>
            <person name="Bloem J."/>
            <person name="Labutti K."/>
            <person name="Salamov A."/>
            <person name="Andreopoulos B."/>
            <person name="Baker S.E."/>
            <person name="Barry K."/>
            <person name="Bills G."/>
            <person name="Bluhm B.H."/>
            <person name="Cannon C."/>
            <person name="Castanera R."/>
            <person name="Culley D.E."/>
            <person name="Daum C."/>
            <person name="Ezra D."/>
            <person name="Gonzalez J.B."/>
            <person name="Henrissat B."/>
            <person name="Kuo A."/>
            <person name="Liang C."/>
            <person name="Lipzen A."/>
            <person name="Lutzoni F."/>
            <person name="Magnuson J."/>
            <person name="Mondo S."/>
            <person name="Nolan M."/>
            <person name="Ohm R."/>
            <person name="Pangilinan J."/>
            <person name="Park H.-J.H."/>
            <person name="Ramirez L."/>
            <person name="Alfaro M."/>
            <person name="Sun H."/>
            <person name="Tritt A."/>
            <person name="Yoshinaga Y."/>
            <person name="Zwiers L.-H.L."/>
            <person name="Turgeon B.G."/>
            <person name="Goodwin S.B."/>
            <person name="Spatafora J.W."/>
            <person name="Crous P.W."/>
            <person name="Grigoriev I.V."/>
        </authorList>
    </citation>
    <scope>NUCLEOTIDE SEQUENCE [LARGE SCALE GENOMIC DNA]</scope>
    <source>
        <strain evidence="1 2">CBS 611.86</strain>
    </source>
</reference>
<dbReference type="AlphaFoldDB" id="A0A7C8MQ14"/>
<sequence length="478" mass="53699">MKFRHHVAEVAIDLDKWTKEYGGKRPHVFLMLLDDMPKLARLLRIMDLANFLCFHFKFTLRQPRLALSPPNSAVQKKLLLPFEQVRGTAAVQTVSIVGPVDAALSAHVKQAMTQHVAWLRGGVCEIYELALSMKRKGDVAFRMGNTTEALTKYESLQTFVSATTTKNTKMKSDPDQLRAFQLLGYMTMTDIITVFMTDLTTMEMDKRAYGLVTDYLGRIEVIEKTNDLYSKDEPGFLHSALMSCTRNIFGVAELGLNHPIKAGKAFATAFKLFSHPAYRTGWETAKAWSGLTQRDRQTHLTSLHALLPSQPLEVPELKPYSMPAVAPEHWVMRRLGFQGPIPYREKVLPGLDPTLVLTAEPNSDLFAPAVIGHIRPEVLTAHAEDLDQTVVFPDGRRFEKRRLIIWVGLEETQLGAERLPDGDAQKDAMLARIAEGLVRFAEAEAEHDPEWWGAAGRRGMAGEVLCREGNHFYNSDDA</sequence>
<proteinExistence type="predicted"/>
<organism evidence="1 2">
    <name type="scientific">Massariosphaeria phaeospora</name>
    <dbReference type="NCBI Taxonomy" id="100035"/>
    <lineage>
        <taxon>Eukaryota</taxon>
        <taxon>Fungi</taxon>
        <taxon>Dikarya</taxon>
        <taxon>Ascomycota</taxon>
        <taxon>Pezizomycotina</taxon>
        <taxon>Dothideomycetes</taxon>
        <taxon>Pleosporomycetidae</taxon>
        <taxon>Pleosporales</taxon>
        <taxon>Pleosporales incertae sedis</taxon>
        <taxon>Massariosphaeria</taxon>
    </lineage>
</organism>
<dbReference type="OrthoDB" id="3779632at2759"/>
<protein>
    <submittedName>
        <fullName evidence="1">Uncharacterized protein</fullName>
    </submittedName>
</protein>
<comment type="caution">
    <text evidence="1">The sequence shown here is derived from an EMBL/GenBank/DDBJ whole genome shotgun (WGS) entry which is preliminary data.</text>
</comment>
<evidence type="ECO:0000313" key="2">
    <source>
        <dbReference type="Proteomes" id="UP000481861"/>
    </source>
</evidence>
<accession>A0A7C8MQ14</accession>
<gene>
    <name evidence="1" type="ORF">BDV95DRAFT_380659</name>
</gene>
<dbReference type="EMBL" id="JAADJZ010000009">
    <property type="protein sequence ID" value="KAF2872325.1"/>
    <property type="molecule type" value="Genomic_DNA"/>
</dbReference>
<dbReference type="Proteomes" id="UP000481861">
    <property type="component" value="Unassembled WGS sequence"/>
</dbReference>
<keyword evidence="2" id="KW-1185">Reference proteome</keyword>
<evidence type="ECO:0000313" key="1">
    <source>
        <dbReference type="EMBL" id="KAF2872325.1"/>
    </source>
</evidence>
<name>A0A7C8MQ14_9PLEO</name>